<dbReference type="PROSITE" id="PS00371">
    <property type="entry name" value="PTS_EIIA_TYPE_1_HIS"/>
    <property type="match status" value="1"/>
</dbReference>
<dbReference type="GO" id="GO:0005737">
    <property type="term" value="C:cytoplasm"/>
    <property type="evidence" value="ECO:0007669"/>
    <property type="project" value="UniProtKB-SubCell"/>
</dbReference>
<dbReference type="PANTHER" id="PTHR45008:SF1">
    <property type="entry name" value="PTS SYSTEM GLUCOSE-SPECIFIC EIIA COMPONENT"/>
    <property type="match status" value="1"/>
</dbReference>
<evidence type="ECO:0000256" key="2">
    <source>
        <dbReference type="ARBA" id="ARBA00022448"/>
    </source>
</evidence>
<dbReference type="NCBIfam" id="TIGR00830">
    <property type="entry name" value="PTBA"/>
    <property type="match status" value="1"/>
</dbReference>
<evidence type="ECO:0000256" key="5">
    <source>
        <dbReference type="ARBA" id="ARBA00022683"/>
    </source>
</evidence>
<dbReference type="Gene3D" id="2.70.70.10">
    <property type="entry name" value="Glucose Permease (Domain IIA)"/>
    <property type="match status" value="1"/>
</dbReference>
<reference evidence="8 9" key="1">
    <citation type="submission" date="2020-10" db="EMBL/GenBank/DDBJ databases">
        <title>Blautia liquoris sp.nov., isolated from the mud in a fermentation cellar used for the production of Chinese strong-flavoured liquor.</title>
        <authorList>
            <person name="Lu L."/>
        </authorList>
    </citation>
    <scope>NUCLEOTIDE SEQUENCE [LARGE SCALE GENOMIC DNA]</scope>
    <source>
        <strain evidence="8 9">LZLJ-3</strain>
    </source>
</reference>
<dbReference type="Pfam" id="PF00358">
    <property type="entry name" value="PTS_EIIA_1"/>
    <property type="match status" value="1"/>
</dbReference>
<dbReference type="KEGG" id="bliq:INP51_02690"/>
<evidence type="ECO:0000256" key="4">
    <source>
        <dbReference type="ARBA" id="ARBA00022679"/>
    </source>
</evidence>
<gene>
    <name evidence="8" type="ORF">INP51_02690</name>
</gene>
<dbReference type="InterPro" id="IPR011055">
    <property type="entry name" value="Dup_hybrid_motif"/>
</dbReference>
<evidence type="ECO:0000256" key="1">
    <source>
        <dbReference type="ARBA" id="ARBA00004496"/>
    </source>
</evidence>
<feature type="domain" description="PTS EIIA type-1" evidence="7">
    <location>
        <begin position="32"/>
        <end position="136"/>
    </location>
</feature>
<evidence type="ECO:0000313" key="8">
    <source>
        <dbReference type="EMBL" id="QOV19892.1"/>
    </source>
</evidence>
<keyword evidence="3 8" id="KW-0762">Sugar transport</keyword>
<keyword evidence="6" id="KW-0418">Kinase</keyword>
<evidence type="ECO:0000313" key="9">
    <source>
        <dbReference type="Proteomes" id="UP000593601"/>
    </source>
</evidence>
<dbReference type="AlphaFoldDB" id="A0A7M2RKL9"/>
<proteinExistence type="predicted"/>
<dbReference type="GO" id="GO:0009401">
    <property type="term" value="P:phosphoenolpyruvate-dependent sugar phosphotransferase system"/>
    <property type="evidence" value="ECO:0007669"/>
    <property type="project" value="UniProtKB-KW"/>
</dbReference>
<dbReference type="InterPro" id="IPR050890">
    <property type="entry name" value="PTS_EIIA_component"/>
</dbReference>
<evidence type="ECO:0000256" key="6">
    <source>
        <dbReference type="ARBA" id="ARBA00022777"/>
    </source>
</evidence>
<sequence>MFGKLKGVLGKTKNVVLAPVQGEVCPLSEVKDPTFSTEMLGRGVSIKPERGRIVAPADGVITTLFETKHAVSITTDFGAEILIHVGLDTVKLKGKYFVSYAETDDRVKKGDLLIEFDMDNIKKAGYEVITPVVICNSDRFPNMETTTGQRVKELDEIIRL</sequence>
<keyword evidence="2" id="KW-0813">Transport</keyword>
<evidence type="ECO:0000256" key="3">
    <source>
        <dbReference type="ARBA" id="ARBA00022597"/>
    </source>
</evidence>
<keyword evidence="5" id="KW-0598">Phosphotransferase system</keyword>
<dbReference type="EMBL" id="CP063304">
    <property type="protein sequence ID" value="QOV19892.1"/>
    <property type="molecule type" value="Genomic_DNA"/>
</dbReference>
<keyword evidence="9" id="KW-1185">Reference proteome</keyword>
<organism evidence="8 9">
    <name type="scientific">Blautia liquoris</name>
    <dbReference type="NCBI Taxonomy" id="2779518"/>
    <lineage>
        <taxon>Bacteria</taxon>
        <taxon>Bacillati</taxon>
        <taxon>Bacillota</taxon>
        <taxon>Clostridia</taxon>
        <taxon>Lachnospirales</taxon>
        <taxon>Lachnospiraceae</taxon>
        <taxon>Blautia</taxon>
    </lineage>
</organism>
<accession>A0A7M2RKL9</accession>
<dbReference type="InterPro" id="IPR001127">
    <property type="entry name" value="PTS_EIIA_1_perm"/>
</dbReference>
<comment type="subcellular location">
    <subcellularLocation>
        <location evidence="1">Cytoplasm</location>
    </subcellularLocation>
</comment>
<dbReference type="SUPFAM" id="SSF51261">
    <property type="entry name" value="Duplicated hybrid motif"/>
    <property type="match status" value="1"/>
</dbReference>
<name>A0A7M2RKL9_9FIRM</name>
<dbReference type="FunFam" id="2.70.70.10:FF:000001">
    <property type="entry name" value="PTS system glucose-specific IIA component"/>
    <property type="match status" value="1"/>
</dbReference>
<dbReference type="PANTHER" id="PTHR45008">
    <property type="entry name" value="PTS SYSTEM GLUCOSE-SPECIFIC EIIA COMPONENT"/>
    <property type="match status" value="1"/>
</dbReference>
<dbReference type="RefSeq" id="WP_193736212.1">
    <property type="nucleotide sequence ID" value="NZ_CP063304.1"/>
</dbReference>
<dbReference type="PROSITE" id="PS51093">
    <property type="entry name" value="PTS_EIIA_TYPE_1"/>
    <property type="match status" value="1"/>
</dbReference>
<evidence type="ECO:0000259" key="7">
    <source>
        <dbReference type="PROSITE" id="PS51093"/>
    </source>
</evidence>
<keyword evidence="4" id="KW-0808">Transferase</keyword>
<dbReference type="GO" id="GO:0016301">
    <property type="term" value="F:kinase activity"/>
    <property type="evidence" value="ECO:0007669"/>
    <property type="project" value="UniProtKB-KW"/>
</dbReference>
<dbReference type="Proteomes" id="UP000593601">
    <property type="component" value="Chromosome"/>
</dbReference>
<protein>
    <submittedName>
        <fullName evidence="8">PTS glucose transporter subunit IIA</fullName>
    </submittedName>
</protein>